<evidence type="ECO:0000313" key="7">
    <source>
        <dbReference type="Proteomes" id="UP000646523"/>
    </source>
</evidence>
<evidence type="ECO:0000256" key="2">
    <source>
        <dbReference type="ARBA" id="ARBA00022630"/>
    </source>
</evidence>
<gene>
    <name evidence="6" type="ORF">GCM10012289_71010</name>
</gene>
<comment type="cofactor">
    <cofactor evidence="1">
        <name>FAD</name>
        <dbReference type="ChEBI" id="CHEBI:57692"/>
    </cofactor>
</comment>
<dbReference type="RefSeq" id="WP_189128611.1">
    <property type="nucleotide sequence ID" value="NZ_BMNH01000038.1"/>
</dbReference>
<accession>A0A917ZGC4</accession>
<keyword evidence="3" id="KW-0274">FAD</keyword>
<dbReference type="Pfam" id="PF07992">
    <property type="entry name" value="Pyr_redox_2"/>
    <property type="match status" value="1"/>
</dbReference>
<reference evidence="6" key="1">
    <citation type="journal article" date="2014" name="Int. J. Syst. Evol. Microbiol.">
        <title>Complete genome sequence of Corynebacterium casei LMG S-19264T (=DSM 44701T), isolated from a smear-ripened cheese.</title>
        <authorList>
            <consortium name="US DOE Joint Genome Institute (JGI-PGF)"/>
            <person name="Walter F."/>
            <person name="Albersmeier A."/>
            <person name="Kalinowski J."/>
            <person name="Ruckert C."/>
        </authorList>
    </citation>
    <scope>NUCLEOTIDE SEQUENCE</scope>
    <source>
        <strain evidence="6">CGMCC 4.7368</strain>
    </source>
</reference>
<dbReference type="GO" id="GO:0016651">
    <property type="term" value="F:oxidoreductase activity, acting on NAD(P)H"/>
    <property type="evidence" value="ECO:0007669"/>
    <property type="project" value="TreeGrafter"/>
</dbReference>
<comment type="caution">
    <text evidence="6">The sequence shown here is derived from an EMBL/GenBank/DDBJ whole genome shotgun (WGS) entry which is preliminary data.</text>
</comment>
<dbReference type="Gene3D" id="3.30.390.30">
    <property type="match status" value="1"/>
</dbReference>
<dbReference type="SUPFAM" id="SSF51905">
    <property type="entry name" value="FAD/NAD(P)-binding domain"/>
    <property type="match status" value="2"/>
</dbReference>
<feature type="domain" description="FAD/NAD(P)-binding" evidence="5">
    <location>
        <begin position="8"/>
        <end position="292"/>
    </location>
</feature>
<reference evidence="6" key="2">
    <citation type="submission" date="2020-09" db="EMBL/GenBank/DDBJ databases">
        <authorList>
            <person name="Sun Q."/>
            <person name="Zhou Y."/>
        </authorList>
    </citation>
    <scope>NUCLEOTIDE SEQUENCE</scope>
    <source>
        <strain evidence="6">CGMCC 4.7368</strain>
    </source>
</reference>
<dbReference type="InterPro" id="IPR036188">
    <property type="entry name" value="FAD/NAD-bd_sf"/>
</dbReference>
<organism evidence="6 7">
    <name type="scientific">Nonomuraea cavernae</name>
    <dbReference type="NCBI Taxonomy" id="2045107"/>
    <lineage>
        <taxon>Bacteria</taxon>
        <taxon>Bacillati</taxon>
        <taxon>Actinomycetota</taxon>
        <taxon>Actinomycetes</taxon>
        <taxon>Streptosporangiales</taxon>
        <taxon>Streptosporangiaceae</taxon>
        <taxon>Nonomuraea</taxon>
    </lineage>
</organism>
<dbReference type="InterPro" id="IPR050446">
    <property type="entry name" value="FAD-oxidoreductase/Apoptosis"/>
</dbReference>
<keyword evidence="4" id="KW-0560">Oxidoreductase</keyword>
<sequence>MSGGAINRVVVVGNGIAGLTAADTLREAGFDGELTIVGDEPRPAYSRPALSKALLLDGDDVSSHELPPTGHGATELLGVRATALDLDRRLVSLDDGTALPYDRVVLATGSRARRLSSLSEELTLRGLDDALSLRGRLAATPSVIVVGGGPLGMEIASGCLAAGCQVTLVSQGVPLIVQLGPHLAGVFVRAALDQGLTIVETGSARLERREGSARVVLDEGAVREAEMIITAVGDVPNTEWLADTGLAPQGVIPVDSHGLVRPDVAAVGDLAAFPTPYGLRRIPLWSSAIEQAKVAARALVHGHDAPPLRFQPYFWTEQFGLSLKAVGYLPLEGEPTYIEGEPGGGPALMRWSHDDGAGVAAALNYRVAIPRLRRMSQAAA</sequence>
<dbReference type="AlphaFoldDB" id="A0A917ZGC4"/>
<dbReference type="PRINTS" id="PR00469">
    <property type="entry name" value="PNDRDTASEII"/>
</dbReference>
<evidence type="ECO:0000259" key="5">
    <source>
        <dbReference type="Pfam" id="PF07992"/>
    </source>
</evidence>
<dbReference type="GO" id="GO:0005737">
    <property type="term" value="C:cytoplasm"/>
    <property type="evidence" value="ECO:0007669"/>
    <property type="project" value="TreeGrafter"/>
</dbReference>
<keyword evidence="2" id="KW-0285">Flavoprotein</keyword>
<dbReference type="PANTHER" id="PTHR43557">
    <property type="entry name" value="APOPTOSIS-INDUCING FACTOR 1"/>
    <property type="match status" value="1"/>
</dbReference>
<dbReference type="InterPro" id="IPR023753">
    <property type="entry name" value="FAD/NAD-binding_dom"/>
</dbReference>
<proteinExistence type="predicted"/>
<dbReference type="PANTHER" id="PTHR43557:SF2">
    <property type="entry name" value="RIESKE DOMAIN-CONTAINING PROTEIN-RELATED"/>
    <property type="match status" value="1"/>
</dbReference>
<name>A0A917ZGC4_9ACTN</name>
<keyword evidence="7" id="KW-1185">Reference proteome</keyword>
<evidence type="ECO:0000313" key="6">
    <source>
        <dbReference type="EMBL" id="GGO81619.1"/>
    </source>
</evidence>
<dbReference type="SUPFAM" id="SSF55424">
    <property type="entry name" value="FAD/NAD-linked reductases, dimerisation (C-terminal) domain"/>
    <property type="match status" value="1"/>
</dbReference>
<dbReference type="EMBL" id="BMNH01000038">
    <property type="protein sequence ID" value="GGO81619.1"/>
    <property type="molecule type" value="Genomic_DNA"/>
</dbReference>
<protein>
    <submittedName>
        <fullName evidence="6">Oxidoreductase</fullName>
    </submittedName>
</protein>
<dbReference type="Gene3D" id="3.50.50.60">
    <property type="entry name" value="FAD/NAD(P)-binding domain"/>
    <property type="match status" value="2"/>
</dbReference>
<dbReference type="InterPro" id="IPR016156">
    <property type="entry name" value="FAD/NAD-linked_Rdtase_dimer_sf"/>
</dbReference>
<dbReference type="PRINTS" id="PR00368">
    <property type="entry name" value="FADPNR"/>
</dbReference>
<evidence type="ECO:0000256" key="4">
    <source>
        <dbReference type="ARBA" id="ARBA00023002"/>
    </source>
</evidence>
<dbReference type="Proteomes" id="UP000646523">
    <property type="component" value="Unassembled WGS sequence"/>
</dbReference>
<evidence type="ECO:0000256" key="3">
    <source>
        <dbReference type="ARBA" id="ARBA00022827"/>
    </source>
</evidence>
<evidence type="ECO:0000256" key="1">
    <source>
        <dbReference type="ARBA" id="ARBA00001974"/>
    </source>
</evidence>